<dbReference type="PANTHER" id="PTHR24276">
    <property type="entry name" value="POLYSERASE-RELATED"/>
    <property type="match status" value="1"/>
</dbReference>
<feature type="domain" description="Peptidase S1" evidence="6">
    <location>
        <begin position="6"/>
        <end position="38"/>
    </location>
</feature>
<dbReference type="SUPFAM" id="SSF50494">
    <property type="entry name" value="Trypsin-like serine proteases"/>
    <property type="match status" value="1"/>
</dbReference>
<dbReference type="AlphaFoldDB" id="A0A3B0JMG1"/>
<dbReference type="EMBL" id="OUUW01000002">
    <property type="protein sequence ID" value="SPP76650.1"/>
    <property type="molecule type" value="Genomic_DNA"/>
</dbReference>
<feature type="domain" description="Peptidase S1" evidence="6">
    <location>
        <begin position="49"/>
        <end position="129"/>
    </location>
</feature>
<keyword evidence="1 7" id="KW-0645">Protease</keyword>
<organism evidence="7 8">
    <name type="scientific">Drosophila guanche</name>
    <name type="common">Fruit fly</name>
    <dbReference type="NCBI Taxonomy" id="7266"/>
    <lineage>
        <taxon>Eukaryota</taxon>
        <taxon>Metazoa</taxon>
        <taxon>Ecdysozoa</taxon>
        <taxon>Arthropoda</taxon>
        <taxon>Hexapoda</taxon>
        <taxon>Insecta</taxon>
        <taxon>Pterygota</taxon>
        <taxon>Neoptera</taxon>
        <taxon>Endopterygota</taxon>
        <taxon>Diptera</taxon>
        <taxon>Brachycera</taxon>
        <taxon>Muscomorpha</taxon>
        <taxon>Ephydroidea</taxon>
        <taxon>Drosophilidae</taxon>
        <taxon>Drosophila</taxon>
        <taxon>Sophophora</taxon>
    </lineage>
</organism>
<dbReference type="InterPro" id="IPR050430">
    <property type="entry name" value="Peptidase_S1"/>
</dbReference>
<keyword evidence="5" id="KW-1015">Disulfide bond</keyword>
<keyword evidence="3" id="KW-0378">Hydrolase</keyword>
<dbReference type="GO" id="GO:0006508">
    <property type="term" value="P:proteolysis"/>
    <property type="evidence" value="ECO:0007669"/>
    <property type="project" value="UniProtKB-KW"/>
</dbReference>
<evidence type="ECO:0000256" key="4">
    <source>
        <dbReference type="ARBA" id="ARBA00022825"/>
    </source>
</evidence>
<protein>
    <submittedName>
        <fullName evidence="7">Blast:Serine proteases 1/2</fullName>
    </submittedName>
</protein>
<dbReference type="Pfam" id="PF00089">
    <property type="entry name" value="Trypsin"/>
    <property type="match status" value="2"/>
</dbReference>
<dbReference type="PANTHER" id="PTHR24276:SF96">
    <property type="entry name" value="PEPTIDASE S1 DOMAIN-CONTAINING PROTEIN"/>
    <property type="match status" value="1"/>
</dbReference>
<name>A0A3B0JMG1_DROGU</name>
<evidence type="ECO:0000256" key="3">
    <source>
        <dbReference type="ARBA" id="ARBA00022801"/>
    </source>
</evidence>
<dbReference type="STRING" id="7266.A0A3B0JMG1"/>
<evidence type="ECO:0000313" key="8">
    <source>
        <dbReference type="Proteomes" id="UP000268350"/>
    </source>
</evidence>
<evidence type="ECO:0000256" key="5">
    <source>
        <dbReference type="ARBA" id="ARBA00023157"/>
    </source>
</evidence>
<dbReference type="InterPro" id="IPR009003">
    <property type="entry name" value="Peptidase_S1_PA"/>
</dbReference>
<dbReference type="Proteomes" id="UP000268350">
    <property type="component" value="Unassembled WGS sequence"/>
</dbReference>
<keyword evidence="8" id="KW-1185">Reference proteome</keyword>
<dbReference type="Gene3D" id="2.40.10.10">
    <property type="entry name" value="Trypsin-like serine proteases"/>
    <property type="match status" value="2"/>
</dbReference>
<dbReference type="InterPro" id="IPR043504">
    <property type="entry name" value="Peptidase_S1_PA_chymotrypsin"/>
</dbReference>
<keyword evidence="2" id="KW-0732">Signal</keyword>
<keyword evidence="4" id="KW-0720">Serine protease</keyword>
<evidence type="ECO:0000256" key="2">
    <source>
        <dbReference type="ARBA" id="ARBA00022729"/>
    </source>
</evidence>
<sequence>MAFHNNNQRCSGTIVEENWILTARSCLTSSMGVTIYFGMGPGRYSIYVCSSQLQCVNLQIMPKNECGLDSINERILCTRPVSGMSNCFSDVGNPLVTGVYPILVGLSLSECRPGLPAKFAGISSHFNWIRQHTGIYH</sequence>
<dbReference type="InterPro" id="IPR001254">
    <property type="entry name" value="Trypsin_dom"/>
</dbReference>
<reference evidence="8" key="1">
    <citation type="submission" date="2018-01" db="EMBL/GenBank/DDBJ databases">
        <authorList>
            <person name="Alioto T."/>
            <person name="Alioto T."/>
        </authorList>
    </citation>
    <scope>NUCLEOTIDE SEQUENCE [LARGE SCALE GENOMIC DNA]</scope>
</reference>
<evidence type="ECO:0000256" key="1">
    <source>
        <dbReference type="ARBA" id="ARBA00022670"/>
    </source>
</evidence>
<evidence type="ECO:0000259" key="6">
    <source>
        <dbReference type="Pfam" id="PF00089"/>
    </source>
</evidence>
<dbReference type="GO" id="GO:0004252">
    <property type="term" value="F:serine-type endopeptidase activity"/>
    <property type="evidence" value="ECO:0007669"/>
    <property type="project" value="InterPro"/>
</dbReference>
<evidence type="ECO:0000313" key="7">
    <source>
        <dbReference type="EMBL" id="SPP76650.1"/>
    </source>
</evidence>
<gene>
    <name evidence="7" type="ORF">DGUA_6G007213</name>
</gene>
<dbReference type="OrthoDB" id="5565075at2759"/>
<proteinExistence type="predicted"/>
<accession>A0A3B0JMG1</accession>